<dbReference type="EMBL" id="BRPK01000016">
    <property type="protein sequence ID" value="GLB44192.1"/>
    <property type="molecule type" value="Genomic_DNA"/>
</dbReference>
<dbReference type="GO" id="GO:0016491">
    <property type="term" value="F:oxidoreductase activity"/>
    <property type="evidence" value="ECO:0007669"/>
    <property type="project" value="UniProtKB-KW"/>
</dbReference>
<keyword evidence="4" id="KW-1185">Reference proteome</keyword>
<organism evidence="3 4">
    <name type="scientific">Lyophyllum shimeji</name>
    <name type="common">Hon-shimeji</name>
    <name type="synonym">Tricholoma shimeji</name>
    <dbReference type="NCBI Taxonomy" id="47721"/>
    <lineage>
        <taxon>Eukaryota</taxon>
        <taxon>Fungi</taxon>
        <taxon>Dikarya</taxon>
        <taxon>Basidiomycota</taxon>
        <taxon>Agaricomycotina</taxon>
        <taxon>Agaricomycetes</taxon>
        <taxon>Agaricomycetidae</taxon>
        <taxon>Agaricales</taxon>
        <taxon>Tricholomatineae</taxon>
        <taxon>Lyophyllaceae</taxon>
        <taxon>Lyophyllum</taxon>
    </lineage>
</organism>
<sequence>MSKSFLPTRKLGKNSPTVSALGKGAFYGKADEKECFDTLTYAADRGMMFWDTAVIYGGSEKILGEWFAKTGRRSEIFLATKFGAMDLSESGNRHKPNSKPSYIAGRTKKSLADLQTDYVDLYYQHPVDPQVPIEVVMEALRPFVRAKAVKGVGEKVIAAQMEYNPFELTIEKNRFVDAINEAGMAVVAYSPLARGLLTGRFRSPKDFGSYDYRSMLPRFSAKNFPKNLKIVDELQKIGEKYNASTSQITLAWILAEHPNFIPIPDIRKTERLEGNARATELNLSA</sequence>
<keyword evidence="1" id="KW-0560">Oxidoreductase</keyword>
<gene>
    <name evidence="3" type="ORF">LshimejAT787_1601220</name>
</gene>
<evidence type="ECO:0000256" key="1">
    <source>
        <dbReference type="ARBA" id="ARBA00023002"/>
    </source>
</evidence>
<dbReference type="AlphaFoldDB" id="A0A9P3PZN8"/>
<dbReference type="OrthoDB" id="37537at2759"/>
<dbReference type="PANTHER" id="PTHR43625:SF40">
    <property type="entry name" value="ALDO-KETO REDUCTASE YAKC [NADP(+)]"/>
    <property type="match status" value="1"/>
</dbReference>
<protein>
    <submittedName>
        <fullName evidence="3">Aldo keto reductase</fullName>
    </submittedName>
</protein>
<proteinExistence type="predicted"/>
<dbReference type="SUPFAM" id="SSF51430">
    <property type="entry name" value="NAD(P)-linked oxidoreductase"/>
    <property type="match status" value="1"/>
</dbReference>
<dbReference type="PANTHER" id="PTHR43625">
    <property type="entry name" value="AFLATOXIN B1 ALDEHYDE REDUCTASE"/>
    <property type="match status" value="1"/>
</dbReference>
<dbReference type="Pfam" id="PF00248">
    <property type="entry name" value="Aldo_ket_red"/>
    <property type="match status" value="1"/>
</dbReference>
<reference evidence="3" key="1">
    <citation type="submission" date="2022-07" db="EMBL/GenBank/DDBJ databases">
        <title>The genome of Lyophyllum shimeji provides insight into the initial evolution of ectomycorrhizal fungal genome.</title>
        <authorList>
            <person name="Kobayashi Y."/>
            <person name="Shibata T."/>
            <person name="Hirakawa H."/>
            <person name="Shigenobu S."/>
            <person name="Nishiyama T."/>
            <person name="Yamada A."/>
            <person name="Hasebe M."/>
            <person name="Kawaguchi M."/>
        </authorList>
    </citation>
    <scope>NUCLEOTIDE SEQUENCE</scope>
    <source>
        <strain evidence="3">AT787</strain>
    </source>
</reference>
<evidence type="ECO:0000313" key="4">
    <source>
        <dbReference type="Proteomes" id="UP001063166"/>
    </source>
</evidence>
<evidence type="ECO:0000259" key="2">
    <source>
        <dbReference type="Pfam" id="PF00248"/>
    </source>
</evidence>
<dbReference type="Proteomes" id="UP001063166">
    <property type="component" value="Unassembled WGS sequence"/>
</dbReference>
<accession>A0A9P3PZN8</accession>
<dbReference type="InterPro" id="IPR050791">
    <property type="entry name" value="Aldo-Keto_reductase"/>
</dbReference>
<evidence type="ECO:0000313" key="3">
    <source>
        <dbReference type="EMBL" id="GLB44192.1"/>
    </source>
</evidence>
<feature type="domain" description="NADP-dependent oxidoreductase" evidence="2">
    <location>
        <begin position="27"/>
        <end position="284"/>
    </location>
</feature>
<name>A0A9P3PZN8_LYOSH</name>
<dbReference type="GO" id="GO:0005737">
    <property type="term" value="C:cytoplasm"/>
    <property type="evidence" value="ECO:0007669"/>
    <property type="project" value="TreeGrafter"/>
</dbReference>
<comment type="caution">
    <text evidence="3">The sequence shown here is derived from an EMBL/GenBank/DDBJ whole genome shotgun (WGS) entry which is preliminary data.</text>
</comment>
<dbReference type="InterPro" id="IPR036812">
    <property type="entry name" value="NAD(P)_OxRdtase_dom_sf"/>
</dbReference>
<dbReference type="Gene3D" id="3.20.20.100">
    <property type="entry name" value="NADP-dependent oxidoreductase domain"/>
    <property type="match status" value="1"/>
</dbReference>
<dbReference type="InterPro" id="IPR023210">
    <property type="entry name" value="NADP_OxRdtase_dom"/>
</dbReference>